<sequence>MNTTLNLFYPESLSERIGELLSSCSLSNQKKLVFNYLARNPGACTDEIIAACDAIDPCRRIRELNVDLLPEYGLIIKGRLATHTRLSKFGQHKRAHSWQIMRLEDV</sequence>
<evidence type="ECO:0000313" key="1">
    <source>
        <dbReference type="EMBL" id="TDG15632.1"/>
    </source>
</evidence>
<dbReference type="RefSeq" id="WP_133210279.1">
    <property type="nucleotide sequence ID" value="NZ_SMSE01000001.1"/>
</dbReference>
<organism evidence="1 2">
    <name type="scientific">Seongchinamella unica</name>
    <dbReference type="NCBI Taxonomy" id="2547392"/>
    <lineage>
        <taxon>Bacteria</taxon>
        <taxon>Pseudomonadati</taxon>
        <taxon>Pseudomonadota</taxon>
        <taxon>Gammaproteobacteria</taxon>
        <taxon>Cellvibrionales</taxon>
        <taxon>Halieaceae</taxon>
        <taxon>Seongchinamella</taxon>
    </lineage>
</organism>
<dbReference type="EMBL" id="SMSE01000001">
    <property type="protein sequence ID" value="TDG15632.1"/>
    <property type="molecule type" value="Genomic_DNA"/>
</dbReference>
<comment type="caution">
    <text evidence="1">The sequence shown here is derived from an EMBL/GenBank/DDBJ whole genome shotgun (WGS) entry which is preliminary data.</text>
</comment>
<accession>A0A4R5LW22</accession>
<protein>
    <submittedName>
        <fullName evidence="1">Uncharacterized protein</fullName>
    </submittedName>
</protein>
<reference evidence="1 2" key="1">
    <citation type="submission" date="2019-03" db="EMBL/GenBank/DDBJ databases">
        <title>Seongchinamella monodicae gen. nov., sp. nov., a novel member of the Gammaproteobacteria isolated from a tidal mudflat of beach.</title>
        <authorList>
            <person name="Yang H.G."/>
            <person name="Kang J.W."/>
            <person name="Lee S.D."/>
        </authorList>
    </citation>
    <scope>NUCLEOTIDE SEQUENCE [LARGE SCALE GENOMIC DNA]</scope>
    <source>
        <strain evidence="1 2">GH4-78</strain>
    </source>
</reference>
<evidence type="ECO:0000313" key="2">
    <source>
        <dbReference type="Proteomes" id="UP000295554"/>
    </source>
</evidence>
<gene>
    <name evidence="1" type="ORF">E2F43_05250</name>
</gene>
<dbReference type="Proteomes" id="UP000295554">
    <property type="component" value="Unassembled WGS sequence"/>
</dbReference>
<dbReference type="AlphaFoldDB" id="A0A4R5LW22"/>
<name>A0A4R5LW22_9GAMM</name>
<proteinExistence type="predicted"/>
<keyword evidence="2" id="KW-1185">Reference proteome</keyword>